<feature type="region of interest" description="Disordered" evidence="1">
    <location>
        <begin position="1"/>
        <end position="108"/>
    </location>
</feature>
<feature type="compositionally biased region" description="Basic residues" evidence="1">
    <location>
        <begin position="81"/>
        <end position="95"/>
    </location>
</feature>
<gene>
    <name evidence="2" type="ORF">Pmani_038302</name>
</gene>
<organism evidence="2 3">
    <name type="scientific">Petrolisthes manimaculis</name>
    <dbReference type="NCBI Taxonomy" id="1843537"/>
    <lineage>
        <taxon>Eukaryota</taxon>
        <taxon>Metazoa</taxon>
        <taxon>Ecdysozoa</taxon>
        <taxon>Arthropoda</taxon>
        <taxon>Crustacea</taxon>
        <taxon>Multicrustacea</taxon>
        <taxon>Malacostraca</taxon>
        <taxon>Eumalacostraca</taxon>
        <taxon>Eucarida</taxon>
        <taxon>Decapoda</taxon>
        <taxon>Pleocyemata</taxon>
        <taxon>Anomura</taxon>
        <taxon>Galatheoidea</taxon>
        <taxon>Porcellanidae</taxon>
        <taxon>Petrolisthes</taxon>
    </lineage>
</organism>
<keyword evidence="3" id="KW-1185">Reference proteome</keyword>
<reference evidence="2" key="1">
    <citation type="submission" date="2023-11" db="EMBL/GenBank/DDBJ databases">
        <title>Genome assemblies of two species of porcelain crab, Petrolisthes cinctipes and Petrolisthes manimaculis (Anomura: Porcellanidae).</title>
        <authorList>
            <person name="Angst P."/>
        </authorList>
    </citation>
    <scope>NUCLEOTIDE SEQUENCE</scope>
    <source>
        <strain evidence="2">PB745_02</strain>
        <tissue evidence="2">Gill</tissue>
    </source>
</reference>
<feature type="compositionally biased region" description="Basic and acidic residues" evidence="1">
    <location>
        <begin position="17"/>
        <end position="33"/>
    </location>
</feature>
<evidence type="ECO:0000313" key="3">
    <source>
        <dbReference type="Proteomes" id="UP001292094"/>
    </source>
</evidence>
<dbReference type="Proteomes" id="UP001292094">
    <property type="component" value="Unassembled WGS sequence"/>
</dbReference>
<dbReference type="AlphaFoldDB" id="A0AAE1TKJ9"/>
<comment type="caution">
    <text evidence="2">The sequence shown here is derived from an EMBL/GenBank/DDBJ whole genome shotgun (WGS) entry which is preliminary data.</text>
</comment>
<feature type="compositionally biased region" description="Basic and acidic residues" evidence="1">
    <location>
        <begin position="41"/>
        <end position="51"/>
    </location>
</feature>
<protein>
    <submittedName>
        <fullName evidence="2">Uncharacterized protein</fullName>
    </submittedName>
</protein>
<accession>A0AAE1TKJ9</accession>
<name>A0AAE1TKJ9_9EUCA</name>
<evidence type="ECO:0000313" key="2">
    <source>
        <dbReference type="EMBL" id="KAK4288677.1"/>
    </source>
</evidence>
<proteinExistence type="predicted"/>
<evidence type="ECO:0000256" key="1">
    <source>
        <dbReference type="SAM" id="MobiDB-lite"/>
    </source>
</evidence>
<dbReference type="EMBL" id="JAWZYT010006179">
    <property type="protein sequence ID" value="KAK4288677.1"/>
    <property type="molecule type" value="Genomic_DNA"/>
</dbReference>
<sequence>MKEEGVHSWRGGGRSTQLERRKEYTAGKEEGVHSWRGGRRTQLEERRKEEDTAGGEEEGGGHSWRGGGRSTQLEEGVHSWRGGRRSTQRKERRRKEYTAGGEEEEGVHSWRGGYTRGIIKADSNETRGCADDDRYTRDTDTTPLCKQILILTTCVMCREWRRVRKNEEESKVAAMSAAEVLRNTQAL</sequence>